<reference evidence="2 3" key="1">
    <citation type="submission" date="2017-09" db="EMBL/GenBank/DDBJ databases">
        <title>Depth-based differentiation of microbial function through sediment-hosted aquifers and enrichment of novel symbionts in the deep terrestrial subsurface.</title>
        <authorList>
            <person name="Probst A.J."/>
            <person name="Ladd B."/>
            <person name="Jarett J.K."/>
            <person name="Geller-Mcgrath D.E."/>
            <person name="Sieber C.M."/>
            <person name="Emerson J.B."/>
            <person name="Anantharaman K."/>
            <person name="Thomas B.C."/>
            <person name="Malmstrom R."/>
            <person name="Stieglmeier M."/>
            <person name="Klingl A."/>
            <person name="Woyke T."/>
            <person name="Ryan C.M."/>
            <person name="Banfield J.F."/>
        </authorList>
    </citation>
    <scope>NUCLEOTIDE SEQUENCE [LARGE SCALE GENOMIC DNA]</scope>
    <source>
        <strain evidence="2">CG10_big_fil_rev_8_21_14_0_10_50_16</strain>
    </source>
</reference>
<comment type="caution">
    <text evidence="2">The sequence shown here is derived from an EMBL/GenBank/DDBJ whole genome shotgun (WGS) entry which is preliminary data.</text>
</comment>
<keyword evidence="1" id="KW-0812">Transmembrane</keyword>
<evidence type="ECO:0000313" key="2">
    <source>
        <dbReference type="EMBL" id="PIR47850.1"/>
    </source>
</evidence>
<dbReference type="SUPFAM" id="SSF48208">
    <property type="entry name" value="Six-hairpin glycosidases"/>
    <property type="match status" value="1"/>
</dbReference>
<accession>A0A2H0RMZ8</accession>
<organism evidence="2 3">
    <name type="scientific">Candidatus Uhrbacteria bacterium CG10_big_fil_rev_8_21_14_0_10_50_16</name>
    <dbReference type="NCBI Taxonomy" id="1975039"/>
    <lineage>
        <taxon>Bacteria</taxon>
        <taxon>Candidatus Uhriibacteriota</taxon>
    </lineage>
</organism>
<evidence type="ECO:0000313" key="3">
    <source>
        <dbReference type="Proteomes" id="UP000230084"/>
    </source>
</evidence>
<evidence type="ECO:0000256" key="1">
    <source>
        <dbReference type="SAM" id="Phobius"/>
    </source>
</evidence>
<proteinExistence type="predicted"/>
<gene>
    <name evidence="2" type="ORF">COV06_00405</name>
</gene>
<dbReference type="InterPro" id="IPR012341">
    <property type="entry name" value="6hp_glycosidase-like_sf"/>
</dbReference>
<dbReference type="Gene3D" id="1.50.10.10">
    <property type="match status" value="1"/>
</dbReference>
<dbReference type="GO" id="GO:0005975">
    <property type="term" value="P:carbohydrate metabolic process"/>
    <property type="evidence" value="ECO:0007669"/>
    <property type="project" value="InterPro"/>
</dbReference>
<keyword evidence="1" id="KW-1133">Transmembrane helix</keyword>
<keyword evidence="1" id="KW-0472">Membrane</keyword>
<name>A0A2H0RMZ8_9BACT</name>
<dbReference type="InterPro" id="IPR008928">
    <property type="entry name" value="6-hairpin_glycosidase_sf"/>
</dbReference>
<dbReference type="AlphaFoldDB" id="A0A2H0RMZ8"/>
<protein>
    <submittedName>
        <fullName evidence="2">Uncharacterized protein</fullName>
    </submittedName>
</protein>
<sequence>MHPSRKKVSKTQVHWGVWILLLVCFLGFALFRMITIAPYIHDNPYTSKQADVLAFFSYNESVHSDPIQGCWYDSGDYIIFAPRDALAAWYLSLAYAESTDTHTRQDLLDVLQSPLACLDQMMQSGYKQFRDQQSHGIQLSPVLHEQEFPQTAYQLGAQEGRDTALLLALTYENLGERDKASIYRQFAQEHATQTYSERCCEEGNLAFSDNRLYALERLNGVNEHEYEGLWGAQPIAIAALVEQEFAKIAGVLTYVQENFTSSGQPFDYVGGNYDIAGTIVLERLYAKKTGDQQFAPLSKHLYAYLLGYNDYGTDFTNIKPHHACTFFRACDLETALVNGVDDRKVVSPMDKPWQVTEVQTYGQAIFVLTRVLLSEYPID</sequence>
<feature type="transmembrane region" description="Helical" evidence="1">
    <location>
        <begin position="12"/>
        <end position="34"/>
    </location>
</feature>
<dbReference type="EMBL" id="PCYM01000001">
    <property type="protein sequence ID" value="PIR47850.1"/>
    <property type="molecule type" value="Genomic_DNA"/>
</dbReference>
<dbReference type="Proteomes" id="UP000230084">
    <property type="component" value="Unassembled WGS sequence"/>
</dbReference>